<reference evidence="1" key="1">
    <citation type="submission" date="2019-03" db="EMBL/GenBank/DDBJ databases">
        <authorList>
            <person name="Mank J."/>
            <person name="Almeida P."/>
        </authorList>
    </citation>
    <scope>NUCLEOTIDE SEQUENCE</scope>
    <source>
        <strain evidence="1">78183</strain>
    </source>
</reference>
<sequence length="64" mass="7283">MGSEQNRFPQQQQQQEQQSKRWGKCWGALSCFSVQKGGKRIVPASRIPEAMHLQPSLMDLNLLA</sequence>
<dbReference type="PANTHER" id="PTHR31798">
    <property type="entry name" value="HYDROXYPROLINE-RICH GLYCOPROTEIN-LIKE"/>
    <property type="match status" value="1"/>
</dbReference>
<dbReference type="EMBL" id="CAADRP010002281">
    <property type="protein sequence ID" value="VFU65265.1"/>
    <property type="molecule type" value="Genomic_DNA"/>
</dbReference>
<accession>A0A6N2NDJ0</accession>
<gene>
    <name evidence="1" type="ORF">SVIM_LOCUS500672</name>
</gene>
<organism evidence="1">
    <name type="scientific">Salix viminalis</name>
    <name type="common">Common osier</name>
    <name type="synonym">Basket willow</name>
    <dbReference type="NCBI Taxonomy" id="40686"/>
    <lineage>
        <taxon>Eukaryota</taxon>
        <taxon>Viridiplantae</taxon>
        <taxon>Streptophyta</taxon>
        <taxon>Embryophyta</taxon>
        <taxon>Tracheophyta</taxon>
        <taxon>Spermatophyta</taxon>
        <taxon>Magnoliopsida</taxon>
        <taxon>eudicotyledons</taxon>
        <taxon>Gunneridae</taxon>
        <taxon>Pentapetalae</taxon>
        <taxon>rosids</taxon>
        <taxon>fabids</taxon>
        <taxon>Malpighiales</taxon>
        <taxon>Salicaceae</taxon>
        <taxon>Saliceae</taxon>
        <taxon>Salix</taxon>
    </lineage>
</organism>
<protein>
    <submittedName>
        <fullName evidence="1">Uncharacterized protein</fullName>
    </submittedName>
</protein>
<dbReference type="PANTHER" id="PTHR31798:SF3">
    <property type="entry name" value="OS01G0103800 PROTEIN"/>
    <property type="match status" value="1"/>
</dbReference>
<dbReference type="AlphaFoldDB" id="A0A6N2NDJ0"/>
<evidence type="ECO:0000313" key="1">
    <source>
        <dbReference type="EMBL" id="VFU65265.1"/>
    </source>
</evidence>
<name>A0A6N2NDJ0_SALVM</name>
<dbReference type="InterPro" id="IPR040420">
    <property type="entry name" value="At1g76660-like"/>
</dbReference>
<proteinExistence type="predicted"/>